<accession>E8RR97</accession>
<evidence type="ECO:0000313" key="2">
    <source>
        <dbReference type="Proteomes" id="UP000001492"/>
    </source>
</evidence>
<dbReference type="HOGENOM" id="CLU_094847_2_0_5"/>
<name>E8RR97_ASTEC</name>
<proteinExistence type="predicted"/>
<dbReference type="Proteomes" id="UP000001492">
    <property type="component" value="Chromosome 1"/>
</dbReference>
<dbReference type="eggNOG" id="ENOG50334T2">
    <property type="taxonomic scope" value="Bacteria"/>
</dbReference>
<dbReference type="Pfam" id="PF14081">
    <property type="entry name" value="DUF4262"/>
    <property type="match status" value="1"/>
</dbReference>
<protein>
    <recommendedName>
        <fullName evidence="3">DUF4262 domain-containing protein</fullName>
    </recommendedName>
</protein>
<dbReference type="STRING" id="573065.Astex_0600"/>
<dbReference type="InterPro" id="IPR025358">
    <property type="entry name" value="DUF4262"/>
</dbReference>
<evidence type="ECO:0000313" key="1">
    <source>
        <dbReference type="EMBL" id="ADU12288.1"/>
    </source>
</evidence>
<dbReference type="AlphaFoldDB" id="E8RR97"/>
<dbReference type="KEGG" id="aex:Astex_0600"/>
<reference evidence="2" key="1">
    <citation type="submission" date="2010-12" db="EMBL/GenBank/DDBJ databases">
        <title>Complete sequence of chromosome 1 of Asticcacaulis excentricus CB 48.</title>
        <authorList>
            <consortium name="US DOE Joint Genome Institute"/>
            <person name="Lucas S."/>
            <person name="Copeland A."/>
            <person name="Lapidus A."/>
            <person name="Cheng J.-F."/>
            <person name="Bruce D."/>
            <person name="Goodwin L."/>
            <person name="Pitluck S."/>
            <person name="Teshima H."/>
            <person name="Davenport K."/>
            <person name="Detter J.C."/>
            <person name="Han C."/>
            <person name="Tapia R."/>
            <person name="Land M."/>
            <person name="Hauser L."/>
            <person name="Jeffries C."/>
            <person name="Kyrpides N."/>
            <person name="Ivanova N."/>
            <person name="Ovchinnikova G."/>
            <person name="Brun Y.V."/>
            <person name="Woyke T."/>
        </authorList>
    </citation>
    <scope>NUCLEOTIDE SEQUENCE [LARGE SCALE GENOMIC DNA]</scope>
    <source>
        <strain evidence="2">ATCC 15261 / DSM 4724 / KCTC 12464 / NCIMB 9791 / VKM B-1370 / CB 48</strain>
    </source>
</reference>
<keyword evidence="2" id="KW-1185">Reference proteome</keyword>
<dbReference type="RefSeq" id="WP_013478122.1">
    <property type="nucleotide sequence ID" value="NC_014816.1"/>
</dbReference>
<evidence type="ECO:0008006" key="3">
    <source>
        <dbReference type="Google" id="ProtNLM"/>
    </source>
</evidence>
<sequence length="165" mass="19086">MTNALDRDDEHFSDYERKIVRCVREHGWFATSVSADEEGPDFTYSIGFEATVSQPEIIMFSIKHGHDFLGDIYSLMKNGRTLELGIRVPEILRNLDVVFLPVDKRFYAEYPLSARWFYGHENFALWQMVWPDHNGLFPWQDGFAPEFAESQPDLSFGNWGGLKAA</sequence>
<organism evidence="1 2">
    <name type="scientific">Asticcacaulis excentricus (strain ATCC 15261 / DSM 4724 / KCTC 12464 / NCIMB 9791 / VKM B-1370 / CB 48)</name>
    <dbReference type="NCBI Taxonomy" id="573065"/>
    <lineage>
        <taxon>Bacteria</taxon>
        <taxon>Pseudomonadati</taxon>
        <taxon>Pseudomonadota</taxon>
        <taxon>Alphaproteobacteria</taxon>
        <taxon>Caulobacterales</taxon>
        <taxon>Caulobacteraceae</taxon>
        <taxon>Asticcacaulis</taxon>
    </lineage>
</organism>
<gene>
    <name evidence="1" type="ordered locus">Astex_0600</name>
</gene>
<dbReference type="OrthoDB" id="9793188at2"/>
<dbReference type="EMBL" id="CP002395">
    <property type="protein sequence ID" value="ADU12288.1"/>
    <property type="molecule type" value="Genomic_DNA"/>
</dbReference>